<keyword evidence="1" id="KW-1185">Reference proteome</keyword>
<organism evidence="1 2">
    <name type="scientific">Ascaris lumbricoides</name>
    <name type="common">Giant roundworm</name>
    <dbReference type="NCBI Taxonomy" id="6252"/>
    <lineage>
        <taxon>Eukaryota</taxon>
        <taxon>Metazoa</taxon>
        <taxon>Ecdysozoa</taxon>
        <taxon>Nematoda</taxon>
        <taxon>Chromadorea</taxon>
        <taxon>Rhabditida</taxon>
        <taxon>Spirurina</taxon>
        <taxon>Ascaridomorpha</taxon>
        <taxon>Ascaridoidea</taxon>
        <taxon>Ascarididae</taxon>
        <taxon>Ascaris</taxon>
    </lineage>
</organism>
<dbReference type="WBParaSite" id="ALUE_0000325001-mRNA-1">
    <property type="protein sequence ID" value="ALUE_0000325001-mRNA-1"/>
    <property type="gene ID" value="ALUE_0000325001"/>
</dbReference>
<dbReference type="Proteomes" id="UP000036681">
    <property type="component" value="Unplaced"/>
</dbReference>
<reference evidence="2" key="1">
    <citation type="submission" date="2017-02" db="UniProtKB">
        <authorList>
            <consortium name="WormBaseParasite"/>
        </authorList>
    </citation>
    <scope>IDENTIFICATION</scope>
</reference>
<evidence type="ECO:0000313" key="2">
    <source>
        <dbReference type="WBParaSite" id="ALUE_0000325001-mRNA-1"/>
    </source>
</evidence>
<accession>A0A0M3HNI3</accession>
<dbReference type="AlphaFoldDB" id="A0A0M3HNI3"/>
<evidence type="ECO:0000313" key="1">
    <source>
        <dbReference type="Proteomes" id="UP000036681"/>
    </source>
</evidence>
<proteinExistence type="predicted"/>
<name>A0A0M3HNI3_ASCLU</name>
<sequence length="72" mass="8371">MSDNYLGLDDYGNCAPSRCPAIKPVTPQMLVTGSQPPDEIIRQIREERYTMEIKTRERLKCKIDNKLDMLNR</sequence>
<protein>
    <submittedName>
        <fullName evidence="2">Branchpoint-bridging protein</fullName>
    </submittedName>
</protein>